<reference evidence="2 3" key="1">
    <citation type="journal article" date="2019" name="Front. Microbiol.">
        <title>In silico and Genetic Analyses of Cyclic Lipopeptide Synthetic Gene Clusters in Pseudomonas sp. 11K1.</title>
        <authorList>
            <person name="Zhao H."/>
            <person name="Liu Y.P."/>
            <person name="Zhang L.Q."/>
        </authorList>
    </citation>
    <scope>NUCLEOTIDE SEQUENCE [LARGE SCALE GENOMIC DNA]</scope>
    <source>
        <strain evidence="2 3">11K1</strain>
    </source>
</reference>
<protein>
    <submittedName>
        <fullName evidence="2">DUF2063 domain-containing protein</fullName>
    </submittedName>
</protein>
<dbReference type="Gene3D" id="1.10.150.690">
    <property type="entry name" value="DUF2063"/>
    <property type="match status" value="1"/>
</dbReference>
<dbReference type="Pfam" id="PF09836">
    <property type="entry name" value="DUF2063"/>
    <property type="match status" value="1"/>
</dbReference>
<evidence type="ECO:0000313" key="2">
    <source>
        <dbReference type="EMBL" id="QBZ88360.1"/>
    </source>
</evidence>
<evidence type="ECO:0000313" key="3">
    <source>
        <dbReference type="Proteomes" id="UP000296468"/>
    </source>
</evidence>
<sequence length="256" mass="27793">MSRFSEFAAALLDPGKACPPGLISANGADPGNRFAVYRNNVLSSLINALADNYPVVAQLVGEEFFRAMARVYMQSAAPCSPIMSDYGADFARFIEQFEPAASVPYLADVARLERLQVEACHAADAQPMSGERIVEVLSSPTLAAHLKIGLHPSLRLLQSPFAVVAVWAAHQQEPPVPFEPYSAQNALVLRHGFDVEVLAISHAAHGFITALQQGLSLTAAIETAVERHTDLDVEQTLARLIRYQAITYLLPEQVTQ</sequence>
<dbReference type="Proteomes" id="UP000296468">
    <property type="component" value="Chromosome"/>
</dbReference>
<gene>
    <name evidence="2" type="ORF">EPZ47_06455</name>
</gene>
<organism evidence="2 3">
    <name type="scientific">Pseudomonas viciae</name>
    <dbReference type="NCBI Taxonomy" id="2505979"/>
    <lineage>
        <taxon>Bacteria</taxon>
        <taxon>Pseudomonadati</taxon>
        <taxon>Pseudomonadota</taxon>
        <taxon>Gammaproteobacteria</taxon>
        <taxon>Pseudomonadales</taxon>
        <taxon>Pseudomonadaceae</taxon>
        <taxon>Pseudomonas</taxon>
    </lineage>
</organism>
<dbReference type="EMBL" id="CP035088">
    <property type="protein sequence ID" value="QBZ88360.1"/>
    <property type="molecule type" value="Genomic_DNA"/>
</dbReference>
<dbReference type="InterPro" id="IPR018640">
    <property type="entry name" value="DUF2063"/>
</dbReference>
<dbReference type="OrthoDB" id="4146344at2"/>
<name>A0A4P7PCS3_9PSED</name>
<feature type="domain" description="Putative DNA-binding" evidence="1">
    <location>
        <begin position="5"/>
        <end position="94"/>
    </location>
</feature>
<evidence type="ECO:0000259" key="1">
    <source>
        <dbReference type="Pfam" id="PF09836"/>
    </source>
</evidence>
<accession>A0A4P7PCS3</accession>
<dbReference type="InterPro" id="IPR044922">
    <property type="entry name" value="DUF2063_N_sf"/>
</dbReference>
<dbReference type="KEGG" id="pvk:EPZ47_06455"/>
<proteinExistence type="predicted"/>
<dbReference type="RefSeq" id="WP_135844027.1">
    <property type="nucleotide sequence ID" value="NZ_CP035088.1"/>
</dbReference>
<dbReference type="AlphaFoldDB" id="A0A4P7PCS3"/>